<dbReference type="Gene3D" id="3.40.50.720">
    <property type="entry name" value="NAD(P)-binding Rossmann-like Domain"/>
    <property type="match status" value="1"/>
</dbReference>
<keyword evidence="5" id="KW-1185">Reference proteome</keyword>
<dbReference type="InterPro" id="IPR009081">
    <property type="entry name" value="PP-bd_ACP"/>
</dbReference>
<dbReference type="AlphaFoldDB" id="A0AAW0Q8I3"/>
<accession>A0AAW0Q8I3</accession>
<sequence>MSPPATAAHDGDEIIPTKNVPLGHVTMRPFVRAEFDLTTDQPSNDQDEGRVQSLVELIDFNSNHNASHPFCLQAKPDGSLSLVTHAEFKTAVYRCAAWAQAILPSTLAGDDKAVAGRAPVALLMESDVGLVIHEFSLMSINTPPLVLSPRLPLVAIEGLLNAVAAKTIIVSRRFSFGLKSVVDGLASKGITVLVSKPYEEFCRPGLEGIVPSLQKPTSLDDTVLLLHSSGSTGLPKPIPLAHRMLLSAVNCHEFHTEEQAQGLNLTTLPMFHGFGLVAPGLSMSIGKTTLFPASDGIPNAQSILELIQKSNAKSMMTVPFLLDDICNLPDQEGIKALAHMDFVGTGGAALSAGVGDRLAAGGVKLLNFYGVTETGPLSLTFVPSADYDWRFFRLRKDVHFSVAELEARSGERRFRLTVFPPGKKEGFEIADQLICNEAHPKTDFAAVGRDDDIIVLATGEKADPLILETALAESPIVKSAVAFGDSRFSLGVIIEPSQALTTTTELVAFRNAVWPIIETAGQNMDSSARVPSADAVVVVPAGMTVPRTDKGSIARKETHALFAKEIERVYQRLLQAATDATGPLDFDNLEESLIALVREHVRFRTSNLDLDAESNLFDKGIDSLQIQQLRRIILAAASKSPVLDMVDLGKLIPPQFIYLNPSVRDMATSITQKSVSKTPSPIEAIKEINEFVRQFSLDKPITAAIEQPQRDSSDQAFVLLTGSSGSLGSHCLVDLARRSNVKRIICLIRKEKGTNAQPMPGGAPFDRKILKSKGLDLNEGQWAKVATIEIDPAAHHLGLNPLAYAGLQGMITHVIHAAWPMNYLLPLRLFQPQFAFLRNLLELAATGPGDKAPRFLFISSIAAVARIGLESSNGSPIPEAPASLDNAACGIGYADGKLVCEKILEQATQDFAGQLEVASIRCGQMTGARASGVWNEKEQIPMLLKTGQSIGRLPNLSGTLSWIPVDDAASVIADIALSPRKIHPVLHLENPTRQPWSDMMGYVSKELGLPEPITAFDEWLESVISRGSNDEDYPVQQLYLFFKSYFQTAACGRVVLDTQVAARLSNQLRGFGALDEPVVRKYVEHWKKTGYLG</sequence>
<keyword evidence="1" id="KW-0596">Phosphopantetheine</keyword>
<dbReference type="InterPro" id="IPR036291">
    <property type="entry name" value="NAD(P)-bd_dom_sf"/>
</dbReference>
<dbReference type="InterPro" id="IPR042099">
    <property type="entry name" value="ANL_N_sf"/>
</dbReference>
<dbReference type="InterPro" id="IPR013120">
    <property type="entry name" value="FAR_NAD-bd"/>
</dbReference>
<feature type="domain" description="Carrier" evidence="3">
    <location>
        <begin position="587"/>
        <end position="674"/>
    </location>
</feature>
<evidence type="ECO:0000256" key="2">
    <source>
        <dbReference type="ARBA" id="ARBA00022553"/>
    </source>
</evidence>
<comment type="caution">
    <text evidence="4">The sequence shown here is derived from an EMBL/GenBank/DDBJ whole genome shotgun (WGS) entry which is preliminary data.</text>
</comment>
<evidence type="ECO:0000313" key="5">
    <source>
        <dbReference type="Proteomes" id="UP001392437"/>
    </source>
</evidence>
<dbReference type="InterPro" id="IPR020845">
    <property type="entry name" value="AMP-binding_CS"/>
</dbReference>
<dbReference type="InterPro" id="IPR000873">
    <property type="entry name" value="AMP-dep_synth/lig_dom"/>
</dbReference>
<proteinExistence type="predicted"/>
<dbReference type="PANTHER" id="PTHR43439">
    <property type="entry name" value="PHENYLACETATE-COENZYME A LIGASE"/>
    <property type="match status" value="1"/>
</dbReference>
<evidence type="ECO:0000313" key="4">
    <source>
        <dbReference type="EMBL" id="KAK8097018.1"/>
    </source>
</evidence>
<dbReference type="Proteomes" id="UP001392437">
    <property type="component" value="Unassembled WGS sequence"/>
</dbReference>
<dbReference type="Gene3D" id="3.40.50.12780">
    <property type="entry name" value="N-terminal domain of ligase-like"/>
    <property type="match status" value="1"/>
</dbReference>
<evidence type="ECO:0000259" key="3">
    <source>
        <dbReference type="PROSITE" id="PS50075"/>
    </source>
</evidence>
<dbReference type="Pfam" id="PF00501">
    <property type="entry name" value="AMP-binding"/>
    <property type="match status" value="1"/>
</dbReference>
<dbReference type="Pfam" id="PF23562">
    <property type="entry name" value="AMP-binding_C_3"/>
    <property type="match status" value="1"/>
</dbReference>
<gene>
    <name evidence="4" type="ORF">PG999_012962</name>
</gene>
<dbReference type="InterPro" id="IPR051414">
    <property type="entry name" value="Adenylate-forming_Reductase"/>
</dbReference>
<dbReference type="Pfam" id="PF07993">
    <property type="entry name" value="NAD_binding_4"/>
    <property type="match status" value="1"/>
</dbReference>
<organism evidence="4 5">
    <name type="scientific">Apiospora kogelbergensis</name>
    <dbReference type="NCBI Taxonomy" id="1337665"/>
    <lineage>
        <taxon>Eukaryota</taxon>
        <taxon>Fungi</taxon>
        <taxon>Dikarya</taxon>
        <taxon>Ascomycota</taxon>
        <taxon>Pezizomycotina</taxon>
        <taxon>Sordariomycetes</taxon>
        <taxon>Xylariomycetidae</taxon>
        <taxon>Amphisphaeriales</taxon>
        <taxon>Apiosporaceae</taxon>
        <taxon>Apiospora</taxon>
    </lineage>
</organism>
<dbReference type="EMBL" id="JAQQWP010000010">
    <property type="protein sequence ID" value="KAK8097018.1"/>
    <property type="molecule type" value="Genomic_DNA"/>
</dbReference>
<dbReference type="PROSITE" id="PS50075">
    <property type="entry name" value="CARRIER"/>
    <property type="match status" value="1"/>
</dbReference>
<name>A0AAW0Q8I3_9PEZI</name>
<dbReference type="SUPFAM" id="SSF56801">
    <property type="entry name" value="Acetyl-CoA synthetase-like"/>
    <property type="match status" value="1"/>
</dbReference>
<dbReference type="PROSITE" id="PS00455">
    <property type="entry name" value="AMP_BINDING"/>
    <property type="match status" value="1"/>
</dbReference>
<reference evidence="4 5" key="1">
    <citation type="submission" date="2023-01" db="EMBL/GenBank/DDBJ databases">
        <title>Analysis of 21 Apiospora genomes using comparative genomics revels a genus with tremendous synthesis potential of carbohydrate active enzymes and secondary metabolites.</title>
        <authorList>
            <person name="Sorensen T."/>
        </authorList>
    </citation>
    <scope>NUCLEOTIDE SEQUENCE [LARGE SCALE GENOMIC DNA]</scope>
    <source>
        <strain evidence="4 5">CBS 117206</strain>
    </source>
</reference>
<evidence type="ECO:0000256" key="1">
    <source>
        <dbReference type="ARBA" id="ARBA00022450"/>
    </source>
</evidence>
<protein>
    <recommendedName>
        <fullName evidence="3">Carrier domain-containing protein</fullName>
    </recommendedName>
</protein>
<dbReference type="PANTHER" id="PTHR43439:SF2">
    <property type="entry name" value="ENZYME, PUTATIVE (JCVI)-RELATED"/>
    <property type="match status" value="1"/>
</dbReference>
<dbReference type="SUPFAM" id="SSF51735">
    <property type="entry name" value="NAD(P)-binding Rossmann-fold domains"/>
    <property type="match status" value="1"/>
</dbReference>
<keyword evidence="2" id="KW-0597">Phosphoprotein</keyword>